<reference evidence="1" key="1">
    <citation type="submission" date="2023-04" db="EMBL/GenBank/DDBJ databases">
        <title>Draft Genome sequencing of Naganishia species isolated from polar environments using Oxford Nanopore Technology.</title>
        <authorList>
            <person name="Leo P."/>
            <person name="Venkateswaran K."/>
        </authorList>
    </citation>
    <scope>NUCLEOTIDE SEQUENCE</scope>
    <source>
        <strain evidence="1">MNA-CCFEE 5423</strain>
    </source>
</reference>
<protein>
    <submittedName>
        <fullName evidence="1">Uncharacterized protein</fullName>
    </submittedName>
</protein>
<evidence type="ECO:0000313" key="2">
    <source>
        <dbReference type="Proteomes" id="UP001227268"/>
    </source>
</evidence>
<organism evidence="1 2">
    <name type="scientific">Naganishia friedmannii</name>
    <dbReference type="NCBI Taxonomy" id="89922"/>
    <lineage>
        <taxon>Eukaryota</taxon>
        <taxon>Fungi</taxon>
        <taxon>Dikarya</taxon>
        <taxon>Basidiomycota</taxon>
        <taxon>Agaricomycotina</taxon>
        <taxon>Tremellomycetes</taxon>
        <taxon>Filobasidiales</taxon>
        <taxon>Filobasidiaceae</taxon>
        <taxon>Naganishia</taxon>
    </lineage>
</organism>
<accession>A0ACC2W1P8</accession>
<gene>
    <name evidence="1" type="ORF">QFC21_001656</name>
</gene>
<comment type="caution">
    <text evidence="1">The sequence shown here is derived from an EMBL/GenBank/DDBJ whole genome shotgun (WGS) entry which is preliminary data.</text>
</comment>
<proteinExistence type="predicted"/>
<keyword evidence="2" id="KW-1185">Reference proteome</keyword>
<sequence>MSATFRHLVARNNIPLPDEHSAWDTSIDTASPREFSAILPDVNQLFIGNPSLRVTLIKCLQSILISRLDLCSTFVSSPVFPGLIRSLQLDVNSYLLAQSIKLTIIVIPHASAEVAKYVPALLSVLVRTAVWKKRTKVAKIPQWGLSEKDGNAEPINTVPSSDGFLGRRLGLGGRNFMNEPSPGSDSSSMITVKYESLVDITPLPRTGLGWRVASASTSGTQQETWAQPPSVINPPPLASQQSPNGQSSLTLHSEGTTPTGTDVAVQPSPQLSHRLEETIENQTLQKLLALYNPSQDLARGLLLELYGSWPANVMSLAKDPALYLERMGVELPYNVGWAEVWRKKEVSALLSVALRGFLFNPIALQADPSEEIHDTVRFTRQTTSEIIAQSHALWLGSILPRADGTSLVGPAQPSRTDKVTGWDYAQNDRGASPTETLSSSGGSVTGRYHSSRPHRDRDGAHAEGISIGTGPSGTYVSSQTAPITIRTGMAVGGHNGAGTESLQAEVDGLKREKEFLENDLKYAKTLAASYLQHVYRLHEKVIAVITDEAERQNIYNQLKEQTATIRSLKDDLRIQRAAADKAKESIAKMQMEQRETRQNQREEKKARALETSQSRAEIEDQTRMLEAQKLELARVKDAHFKLNNKLREAEPKIKHIADYEKEVDKLYHNQLLWDADIRKQKETESSLNKMMSAFKQMELVLTRYEKDKQSLQTENQLQADQIANMQAEIARLSTQAPAPRELPEDIASTIRQDLDVLQGKLKEARLRIDALESEKLEVE</sequence>
<evidence type="ECO:0000313" key="1">
    <source>
        <dbReference type="EMBL" id="KAJ9105288.1"/>
    </source>
</evidence>
<dbReference type="Proteomes" id="UP001227268">
    <property type="component" value="Unassembled WGS sequence"/>
</dbReference>
<dbReference type="EMBL" id="JASBWT010000004">
    <property type="protein sequence ID" value="KAJ9105288.1"/>
    <property type="molecule type" value="Genomic_DNA"/>
</dbReference>
<name>A0ACC2W1P8_9TREE</name>